<dbReference type="Proteomes" id="UP000596660">
    <property type="component" value="Unplaced"/>
</dbReference>
<keyword evidence="5" id="KW-1185">Reference proteome</keyword>
<keyword evidence="1" id="KW-0862">Zinc</keyword>
<protein>
    <recommendedName>
        <fullName evidence="3">C2H2-type domain-containing protein</fullName>
    </recommendedName>
</protein>
<feature type="region of interest" description="Disordered" evidence="2">
    <location>
        <begin position="1"/>
        <end position="67"/>
    </location>
</feature>
<name>A0A803N012_CHEQI</name>
<proteinExistence type="predicted"/>
<evidence type="ECO:0000256" key="1">
    <source>
        <dbReference type="PROSITE-ProRule" id="PRU00042"/>
    </source>
</evidence>
<evidence type="ECO:0000256" key="2">
    <source>
        <dbReference type="SAM" id="MobiDB-lite"/>
    </source>
</evidence>
<feature type="domain" description="C2H2-type" evidence="3">
    <location>
        <begin position="63"/>
        <end position="89"/>
    </location>
</feature>
<dbReference type="Gramene" id="AUR62038296-RA">
    <property type="protein sequence ID" value="AUR62038296-RA:cds"/>
    <property type="gene ID" value="AUR62038296"/>
</dbReference>
<evidence type="ECO:0000313" key="4">
    <source>
        <dbReference type="EnsemblPlants" id="AUR62038296-RA:cds"/>
    </source>
</evidence>
<dbReference type="PROSITE" id="PS00028">
    <property type="entry name" value="ZINC_FINGER_C2H2_1"/>
    <property type="match status" value="1"/>
</dbReference>
<accession>A0A803N012</accession>
<feature type="compositionally biased region" description="Basic and acidic residues" evidence="2">
    <location>
        <begin position="9"/>
        <end position="20"/>
    </location>
</feature>
<dbReference type="InterPro" id="IPR013087">
    <property type="entry name" value="Znf_C2H2_type"/>
</dbReference>
<reference evidence="4" key="1">
    <citation type="journal article" date="2017" name="Nature">
        <title>The genome of Chenopodium quinoa.</title>
        <authorList>
            <person name="Jarvis D.E."/>
            <person name="Ho Y.S."/>
            <person name="Lightfoot D.J."/>
            <person name="Schmoeckel S.M."/>
            <person name="Li B."/>
            <person name="Borm T.J.A."/>
            <person name="Ohyanagi H."/>
            <person name="Mineta K."/>
            <person name="Michell C.T."/>
            <person name="Saber N."/>
            <person name="Kharbatia N.M."/>
            <person name="Rupper R.R."/>
            <person name="Sharp A.R."/>
            <person name="Dally N."/>
            <person name="Boughton B.A."/>
            <person name="Woo Y.H."/>
            <person name="Gao G."/>
            <person name="Schijlen E.G.W.M."/>
            <person name="Guo X."/>
            <person name="Momin A.A."/>
            <person name="Negrao S."/>
            <person name="Al-Babili S."/>
            <person name="Gehring C."/>
            <person name="Roessner U."/>
            <person name="Jung C."/>
            <person name="Murphy K."/>
            <person name="Arold S.T."/>
            <person name="Gojobori T."/>
            <person name="van der Linden C.G."/>
            <person name="van Loo E.N."/>
            <person name="Jellen E.N."/>
            <person name="Maughan P.J."/>
            <person name="Tester M."/>
        </authorList>
    </citation>
    <scope>NUCLEOTIDE SEQUENCE [LARGE SCALE GENOMIC DNA]</scope>
    <source>
        <strain evidence="4">cv. PI 614886</strain>
    </source>
</reference>
<dbReference type="OMA" id="DDKKATH"/>
<dbReference type="Pfam" id="PF12874">
    <property type="entry name" value="zf-met"/>
    <property type="match status" value="1"/>
</dbReference>
<reference evidence="4" key="2">
    <citation type="submission" date="2021-03" db="UniProtKB">
        <authorList>
            <consortium name="EnsemblPlants"/>
        </authorList>
    </citation>
    <scope>IDENTIFICATION</scope>
</reference>
<evidence type="ECO:0000313" key="5">
    <source>
        <dbReference type="Proteomes" id="UP000596660"/>
    </source>
</evidence>
<dbReference type="GO" id="GO:0008270">
    <property type="term" value="F:zinc ion binding"/>
    <property type="evidence" value="ECO:0007669"/>
    <property type="project" value="UniProtKB-KW"/>
</dbReference>
<feature type="compositionally biased region" description="Polar residues" evidence="2">
    <location>
        <begin position="57"/>
        <end position="67"/>
    </location>
</feature>
<organism evidence="4 5">
    <name type="scientific">Chenopodium quinoa</name>
    <name type="common">Quinoa</name>
    <dbReference type="NCBI Taxonomy" id="63459"/>
    <lineage>
        <taxon>Eukaryota</taxon>
        <taxon>Viridiplantae</taxon>
        <taxon>Streptophyta</taxon>
        <taxon>Embryophyta</taxon>
        <taxon>Tracheophyta</taxon>
        <taxon>Spermatophyta</taxon>
        <taxon>Magnoliopsida</taxon>
        <taxon>eudicotyledons</taxon>
        <taxon>Gunneridae</taxon>
        <taxon>Pentapetalae</taxon>
        <taxon>Caryophyllales</taxon>
        <taxon>Chenopodiaceae</taxon>
        <taxon>Chenopodioideae</taxon>
        <taxon>Atripliceae</taxon>
        <taxon>Chenopodium</taxon>
    </lineage>
</organism>
<keyword evidence="1" id="KW-0479">Metal-binding</keyword>
<dbReference type="PROSITE" id="PS50157">
    <property type="entry name" value="ZINC_FINGER_C2H2_2"/>
    <property type="match status" value="1"/>
</dbReference>
<dbReference type="AlphaFoldDB" id="A0A803N012"/>
<sequence length="89" mass="9128">MAASGKKRPNADAKTPESKKAKLVTPQKTDGKKGAAHTATPHPSKKGGKTPGDKSASKSAGSVSCDSCKKTFNSDVALQSHNKAKHSAK</sequence>
<evidence type="ECO:0000259" key="3">
    <source>
        <dbReference type="PROSITE" id="PS50157"/>
    </source>
</evidence>
<keyword evidence="1" id="KW-0863">Zinc-finger</keyword>
<dbReference type="EnsemblPlants" id="AUR62038296-RA">
    <property type="protein sequence ID" value="AUR62038296-RA:cds"/>
    <property type="gene ID" value="AUR62038296"/>
</dbReference>